<dbReference type="OrthoDB" id="76293at2759"/>
<feature type="domain" description="Peptidase M28" evidence="17">
    <location>
        <begin position="152"/>
        <end position="346"/>
    </location>
</feature>
<reference evidence="19" key="1">
    <citation type="submission" date="2025-05" db="UniProtKB">
        <authorList>
            <consortium name="RefSeq"/>
        </authorList>
    </citation>
    <scope>NUCLEOTIDE SEQUENCE [LARGE SCALE GENOMIC DNA]</scope>
    <source>
        <strain evidence="19">14028-0561.14</strain>
    </source>
</reference>
<dbReference type="Proteomes" id="UP001652661">
    <property type="component" value="Chromosome 2R"/>
</dbReference>
<keyword evidence="7" id="KW-0378">Hydrolase</keyword>
<evidence type="ECO:0000256" key="13">
    <source>
        <dbReference type="ARBA" id="ARBA00023180"/>
    </source>
</evidence>
<name>A0A6P4INB5_DROKI</name>
<dbReference type="Pfam" id="PF04389">
    <property type="entry name" value="Peptidase_M28"/>
    <property type="match status" value="1"/>
</dbReference>
<feature type="transmembrane region" description="Helical" evidence="16">
    <location>
        <begin position="621"/>
        <end position="639"/>
    </location>
</feature>
<dbReference type="PANTHER" id="PTHR12147">
    <property type="entry name" value="METALLOPEPTIDASE M28 FAMILY MEMBER"/>
    <property type="match status" value="1"/>
</dbReference>
<dbReference type="CDD" id="cd03875">
    <property type="entry name" value="M28_Fxna_like"/>
    <property type="match status" value="1"/>
</dbReference>
<feature type="transmembrane region" description="Helical" evidence="16">
    <location>
        <begin position="593"/>
        <end position="614"/>
    </location>
</feature>
<keyword evidence="6" id="KW-0479">Metal-binding</keyword>
<feature type="transmembrane region" description="Helical" evidence="16">
    <location>
        <begin position="421"/>
        <end position="445"/>
    </location>
</feature>
<evidence type="ECO:0000256" key="2">
    <source>
        <dbReference type="ARBA" id="ARBA00004477"/>
    </source>
</evidence>
<reference evidence="20" key="2">
    <citation type="submission" date="2025-08" db="UniProtKB">
        <authorList>
            <consortium name="RefSeq"/>
        </authorList>
    </citation>
    <scope>IDENTIFICATION</scope>
    <source>
        <strain evidence="20">14028-0561.14</strain>
        <tissue evidence="20">Whole fly</tissue>
    </source>
</reference>
<evidence type="ECO:0000256" key="11">
    <source>
        <dbReference type="ARBA" id="ARBA00023049"/>
    </source>
</evidence>
<evidence type="ECO:0000256" key="16">
    <source>
        <dbReference type="SAM" id="Phobius"/>
    </source>
</evidence>
<evidence type="ECO:0000256" key="5">
    <source>
        <dbReference type="ARBA" id="ARBA00022692"/>
    </source>
</evidence>
<feature type="transmembrane region" description="Helical" evidence="16">
    <location>
        <begin position="564"/>
        <end position="587"/>
    </location>
</feature>
<feature type="transmembrane region" description="Helical" evidence="16">
    <location>
        <begin position="457"/>
        <end position="478"/>
    </location>
</feature>
<feature type="domain" description="Endoplasmic reticulum metallopeptidase 1-like C-terminal" evidence="18">
    <location>
        <begin position="651"/>
        <end position="874"/>
    </location>
</feature>
<dbReference type="InterPro" id="IPR048024">
    <property type="entry name" value="Fxna-like_M28_dom"/>
</dbReference>
<evidence type="ECO:0000256" key="12">
    <source>
        <dbReference type="ARBA" id="ARBA00023136"/>
    </source>
</evidence>
<evidence type="ECO:0000256" key="3">
    <source>
        <dbReference type="ARBA" id="ARBA00010918"/>
    </source>
</evidence>
<evidence type="ECO:0000259" key="17">
    <source>
        <dbReference type="Pfam" id="PF04389"/>
    </source>
</evidence>
<dbReference type="Pfam" id="PF22248">
    <property type="entry name" value="ERMP1_C"/>
    <property type="match status" value="1"/>
</dbReference>
<evidence type="ECO:0000259" key="18">
    <source>
        <dbReference type="Pfam" id="PF22248"/>
    </source>
</evidence>
<gene>
    <name evidence="20" type="primary">LOC108076575</name>
</gene>
<evidence type="ECO:0000313" key="19">
    <source>
        <dbReference type="Proteomes" id="UP001652661"/>
    </source>
</evidence>
<evidence type="ECO:0000313" key="20">
    <source>
        <dbReference type="RefSeq" id="XP_017024974.1"/>
    </source>
</evidence>
<evidence type="ECO:0000256" key="7">
    <source>
        <dbReference type="ARBA" id="ARBA00022801"/>
    </source>
</evidence>
<keyword evidence="19" id="KW-1185">Reference proteome</keyword>
<keyword evidence="8" id="KW-0256">Endoplasmic reticulum</keyword>
<evidence type="ECO:0000256" key="15">
    <source>
        <dbReference type="SAM" id="MobiDB-lite"/>
    </source>
</evidence>
<dbReference type="GeneID" id="108076575"/>
<evidence type="ECO:0000256" key="8">
    <source>
        <dbReference type="ARBA" id="ARBA00022824"/>
    </source>
</evidence>
<feature type="transmembrane region" description="Helical" evidence="16">
    <location>
        <begin position="388"/>
        <end position="409"/>
    </location>
</feature>
<evidence type="ECO:0000256" key="4">
    <source>
        <dbReference type="ARBA" id="ARBA00022670"/>
    </source>
</evidence>
<dbReference type="AlphaFoldDB" id="A0A6P4INB5"/>
<feature type="transmembrane region" description="Helical" evidence="16">
    <location>
        <begin position="499"/>
        <end position="519"/>
    </location>
</feature>
<protein>
    <recommendedName>
        <fullName evidence="14">FXNA-like protease</fullName>
    </recommendedName>
</protein>
<feature type="transmembrane region" description="Helical" evidence="16">
    <location>
        <begin position="34"/>
        <end position="54"/>
    </location>
</feature>
<keyword evidence="9" id="KW-0862">Zinc</keyword>
<feature type="transmembrane region" description="Helical" evidence="16">
    <location>
        <begin position="525"/>
        <end position="543"/>
    </location>
</feature>
<dbReference type="GO" id="GO:0005789">
    <property type="term" value="C:endoplasmic reticulum membrane"/>
    <property type="evidence" value="ECO:0007669"/>
    <property type="project" value="UniProtKB-SubCell"/>
</dbReference>
<dbReference type="FunFam" id="3.40.630.10:FF:000008">
    <property type="entry name" value="Endoplasmic reticulum metallopeptidase 1"/>
    <property type="match status" value="1"/>
</dbReference>
<sequence>MGDKDKLISDEPVEEGVRSLPRKSGKKQKGFSQVPWYFASGIVLFWALLFLTVVKPLFYRLPQPLTIEDATAKGVFIAERAQANLYDFEAIGTKVVGSEGNEIKTVQFLLKELNLIKANIQEDLFDMEIDLQYAYGAYVKWNLVNMYQGIQNIVVKLTPKGSTSENYILVNSHFDSQPTSPSTGDDGHMVVSILEVLRVISSTRQTFEHTIIFLINGSEENSLQASHAFIVHHKWAKNCKVVINLDAAGSGGRELMFQTGPNNPWLVNIYKKGAKHYFSTTMAEEIFQTGLVPSYTDFDIFVEYGDVIGLDIGQCINGFVYHTKYDRIDVIPRAALQNTGDNLLGLVRTLSNATELRDLSANPGGNTVFFDILGLYFISYSAENGVKLNYAVAGLTLVLVYVSLLRIAAKSNVSSEQVLGWFVLVLVLQLVAFVLGLALPLAVAYGLDKYGFSLSYYATPSLMVGLFVCPSLLGLALPSYIYLKLQNNEKVPFAQQVQLGLHGHAVVLAVLGIGITVYGLRTAYLITWTLVFYIIPLVLNLLTTLHDRGYSWTGILKIIQVAPFLYNSYLIYCFIVILTPMMGRFGLDTNPDLIIGFLCALGTILSMGFLILLINTSRKSGFVLLGLLAVTAATVYVASSTDIGFPYRAKTNVQRVPYLQVRRVFYEYDGTVSKDESGYLFNFQDRRGYAPLVKAGVDLTGLVNMTSDCAKYMMCGMPLYDHRWVEAMENTMWLPRETPVWTPAEPILEQLGKTLLDDGKTIRFEFNLTCTDHTSIFIQPNADVTIPNWSFVENYTTTYKPPYHIYFSFGIDDSPLNFYIDVLKSDRDYNVPLFQMGISAQYMHVDGDKEAIAFAKTFPAFAATIQWPAIYKKYEF</sequence>
<evidence type="ECO:0000256" key="9">
    <source>
        <dbReference type="ARBA" id="ARBA00022833"/>
    </source>
</evidence>
<dbReference type="GO" id="GO:0006508">
    <property type="term" value="P:proteolysis"/>
    <property type="evidence" value="ECO:0007669"/>
    <property type="project" value="UniProtKB-KW"/>
</dbReference>
<dbReference type="GO" id="GO:0046872">
    <property type="term" value="F:metal ion binding"/>
    <property type="evidence" value="ECO:0007669"/>
    <property type="project" value="UniProtKB-KW"/>
</dbReference>
<dbReference type="PANTHER" id="PTHR12147:SF22">
    <property type="entry name" value="ENDOPLASMIC RETICULUM METALLOPEPTIDASE 1"/>
    <property type="match status" value="1"/>
</dbReference>
<keyword evidence="5 16" id="KW-0812">Transmembrane</keyword>
<comment type="similarity">
    <text evidence="3">Belongs to the peptidase M28 family.</text>
</comment>
<dbReference type="Gene3D" id="3.40.630.10">
    <property type="entry name" value="Zn peptidases"/>
    <property type="match status" value="1"/>
</dbReference>
<feature type="region of interest" description="Disordered" evidence="15">
    <location>
        <begin position="1"/>
        <end position="28"/>
    </location>
</feature>
<accession>A0A6P4INB5</accession>
<proteinExistence type="inferred from homology"/>
<keyword evidence="10 16" id="KW-1133">Transmembrane helix</keyword>
<evidence type="ECO:0000256" key="1">
    <source>
        <dbReference type="ARBA" id="ARBA00001947"/>
    </source>
</evidence>
<dbReference type="RefSeq" id="XP_017024974.1">
    <property type="nucleotide sequence ID" value="XM_017169485.2"/>
</dbReference>
<comment type="subcellular location">
    <subcellularLocation>
        <location evidence="2">Endoplasmic reticulum membrane</location>
        <topology evidence="2">Multi-pass membrane protein</topology>
    </subcellularLocation>
</comment>
<evidence type="ECO:0000256" key="14">
    <source>
        <dbReference type="ARBA" id="ARBA00078796"/>
    </source>
</evidence>
<dbReference type="InterPro" id="IPR007484">
    <property type="entry name" value="Peptidase_M28"/>
</dbReference>
<comment type="cofactor">
    <cofactor evidence="1">
        <name>Zn(2+)</name>
        <dbReference type="ChEBI" id="CHEBI:29105"/>
    </cofactor>
</comment>
<organism evidence="19 20">
    <name type="scientific">Drosophila kikkawai</name>
    <name type="common">Fruit fly</name>
    <dbReference type="NCBI Taxonomy" id="30033"/>
    <lineage>
        <taxon>Eukaryota</taxon>
        <taxon>Metazoa</taxon>
        <taxon>Ecdysozoa</taxon>
        <taxon>Arthropoda</taxon>
        <taxon>Hexapoda</taxon>
        <taxon>Insecta</taxon>
        <taxon>Pterygota</taxon>
        <taxon>Neoptera</taxon>
        <taxon>Endopterygota</taxon>
        <taxon>Diptera</taxon>
        <taxon>Brachycera</taxon>
        <taxon>Muscomorpha</taxon>
        <taxon>Ephydroidea</taxon>
        <taxon>Drosophilidae</taxon>
        <taxon>Drosophila</taxon>
        <taxon>Sophophora</taxon>
    </lineage>
</organism>
<dbReference type="GO" id="GO:0008235">
    <property type="term" value="F:metalloexopeptidase activity"/>
    <property type="evidence" value="ECO:0007669"/>
    <property type="project" value="InterPro"/>
</dbReference>
<dbReference type="InterPro" id="IPR045175">
    <property type="entry name" value="M28_fam"/>
</dbReference>
<evidence type="ECO:0000256" key="10">
    <source>
        <dbReference type="ARBA" id="ARBA00022989"/>
    </source>
</evidence>
<dbReference type="SUPFAM" id="SSF53187">
    <property type="entry name" value="Zn-dependent exopeptidases"/>
    <property type="match status" value="1"/>
</dbReference>
<dbReference type="InterPro" id="IPR053973">
    <property type="entry name" value="ERMP1-like_C"/>
</dbReference>
<keyword evidence="4" id="KW-0645">Protease</keyword>
<keyword evidence="11" id="KW-0482">Metalloprotease</keyword>
<evidence type="ECO:0000256" key="6">
    <source>
        <dbReference type="ARBA" id="ARBA00022723"/>
    </source>
</evidence>
<keyword evidence="13" id="KW-0325">Glycoprotein</keyword>
<keyword evidence="12 16" id="KW-0472">Membrane</keyword>